<feature type="chain" id="PRO_5045461051" evidence="2">
    <location>
        <begin position="27"/>
        <end position="301"/>
    </location>
</feature>
<protein>
    <submittedName>
        <fullName evidence="3">Uncharacterized protein</fullName>
    </submittedName>
</protein>
<accession>A0ABX1KAI6</accession>
<evidence type="ECO:0000313" key="3">
    <source>
        <dbReference type="EMBL" id="NLP83497.1"/>
    </source>
</evidence>
<dbReference type="EMBL" id="JABACI010000001">
    <property type="protein sequence ID" value="NLP83497.1"/>
    <property type="molecule type" value="Genomic_DNA"/>
</dbReference>
<keyword evidence="2" id="KW-0732">Signal</keyword>
<dbReference type="PROSITE" id="PS51257">
    <property type="entry name" value="PROKAR_LIPOPROTEIN"/>
    <property type="match status" value="1"/>
</dbReference>
<gene>
    <name evidence="3" type="ORF">HF576_06550</name>
</gene>
<reference evidence="3 4" key="1">
    <citation type="submission" date="2020-04" db="EMBL/GenBank/DDBJ databases">
        <title>CFH 90308 Microbacterium sp.</title>
        <authorList>
            <person name="Nie G."/>
            <person name="Ming H."/>
            <person name="Xia T."/>
        </authorList>
    </citation>
    <scope>NUCLEOTIDE SEQUENCE [LARGE SCALE GENOMIC DNA]</scope>
    <source>
        <strain evidence="3 4">CFH 90308</strain>
    </source>
</reference>
<organism evidence="3 4">
    <name type="scientific">Microbacterium salsuginis</name>
    <dbReference type="NCBI Taxonomy" id="2722803"/>
    <lineage>
        <taxon>Bacteria</taxon>
        <taxon>Bacillati</taxon>
        <taxon>Actinomycetota</taxon>
        <taxon>Actinomycetes</taxon>
        <taxon>Micrococcales</taxon>
        <taxon>Microbacteriaceae</taxon>
        <taxon>Microbacterium</taxon>
    </lineage>
</organism>
<dbReference type="RefSeq" id="WP_168911900.1">
    <property type="nucleotide sequence ID" value="NZ_JABACI010000001.1"/>
</dbReference>
<feature type="signal peptide" evidence="2">
    <location>
        <begin position="1"/>
        <end position="26"/>
    </location>
</feature>
<feature type="region of interest" description="Disordered" evidence="1">
    <location>
        <begin position="28"/>
        <end position="47"/>
    </location>
</feature>
<evidence type="ECO:0000313" key="4">
    <source>
        <dbReference type="Proteomes" id="UP001429745"/>
    </source>
</evidence>
<dbReference type="Proteomes" id="UP001429745">
    <property type="component" value="Unassembled WGS sequence"/>
</dbReference>
<sequence length="301" mass="30984">MPCARAGRGVAVLLAGALLLAGCAVGPTGTSGARGRGSPEATTSGVAPTLPAGVTVELVQLRADVAPRQAQVHVTNGSNQTLTIGDVRVEDPRFDGPATRVVAGRTSTVPAGRSVDVRVQLPAVDCSAPEEGEPEVMLELVGEGEVTASATDPLGFVAPLHERECREERLTDAAALAFTGFQESAPGEAAVLELTVTPTGKGEATVAGVQATNLLDFGPASVDGAYPLDLPIAAIGTEPIVVKLPLVPFRCDPHAVQEDKRGTIFDVRVVVDGEPGEIELFVGDELRGRILSWVAAWCGFG</sequence>
<evidence type="ECO:0000256" key="1">
    <source>
        <dbReference type="SAM" id="MobiDB-lite"/>
    </source>
</evidence>
<keyword evidence="4" id="KW-1185">Reference proteome</keyword>
<proteinExistence type="predicted"/>
<comment type="caution">
    <text evidence="3">The sequence shown here is derived from an EMBL/GenBank/DDBJ whole genome shotgun (WGS) entry which is preliminary data.</text>
</comment>
<evidence type="ECO:0000256" key="2">
    <source>
        <dbReference type="SAM" id="SignalP"/>
    </source>
</evidence>
<name>A0ABX1KAI6_9MICO</name>